<dbReference type="Proteomes" id="UP000617402">
    <property type="component" value="Unassembled WGS sequence"/>
</dbReference>
<dbReference type="Gene3D" id="1.25.40.10">
    <property type="entry name" value="Tetratricopeptide repeat domain"/>
    <property type="match status" value="2"/>
</dbReference>
<dbReference type="EMBL" id="JACVHF010000002">
    <property type="protein sequence ID" value="MBC9783748.1"/>
    <property type="molecule type" value="Genomic_DNA"/>
</dbReference>
<evidence type="ECO:0008006" key="3">
    <source>
        <dbReference type="Google" id="ProtNLM"/>
    </source>
</evidence>
<keyword evidence="2" id="KW-1185">Reference proteome</keyword>
<gene>
    <name evidence="1" type="ORF">H1S01_04375</name>
</gene>
<reference evidence="1 2" key="1">
    <citation type="submission" date="2020-07" db="EMBL/GenBank/DDBJ databases">
        <title>Draft whole-genome sequence of Heliobacterium chlorum DSM 3682, type strain.</title>
        <authorList>
            <person name="Kyndt J.A."/>
            <person name="Meyer T.E."/>
            <person name="Imhoff J.F."/>
        </authorList>
    </citation>
    <scope>NUCLEOTIDE SEQUENCE [LARGE SCALE GENOMIC DNA]</scope>
    <source>
        <strain evidence="1 2">DSM 3682</strain>
    </source>
</reference>
<accession>A0ABR7SYY9</accession>
<comment type="caution">
    <text evidence="1">The sequence shown here is derived from an EMBL/GenBank/DDBJ whole genome shotgun (WGS) entry which is preliminary data.</text>
</comment>
<dbReference type="SUPFAM" id="SSF48452">
    <property type="entry name" value="TPR-like"/>
    <property type="match status" value="1"/>
</dbReference>
<organism evidence="1 2">
    <name type="scientific">Heliobacterium chlorum</name>
    <dbReference type="NCBI Taxonomy" id="2698"/>
    <lineage>
        <taxon>Bacteria</taxon>
        <taxon>Bacillati</taxon>
        <taxon>Bacillota</taxon>
        <taxon>Clostridia</taxon>
        <taxon>Eubacteriales</taxon>
        <taxon>Heliobacteriaceae</taxon>
        <taxon>Heliobacterium</taxon>
    </lineage>
</organism>
<evidence type="ECO:0000313" key="2">
    <source>
        <dbReference type="Proteomes" id="UP000617402"/>
    </source>
</evidence>
<dbReference type="InterPro" id="IPR011990">
    <property type="entry name" value="TPR-like_helical_dom_sf"/>
</dbReference>
<evidence type="ECO:0000313" key="1">
    <source>
        <dbReference type="EMBL" id="MBC9783748.1"/>
    </source>
</evidence>
<proteinExistence type="predicted"/>
<sequence>MHNQRREIAPRINSWSAIRRGVSAIYSGTGYGYVVVDKARMQKGRELHHKALSGDKEALRAAFDFFEQLYQEYPEDDVVAAYYADCLSLSSLFSQQTFAMFKNAVTASKLLDSSVNNQPDNHEIRMLRAYQSFRLPEGFFWRTMTAISDFEYLIEEYESGRTSLAEKQYHQLLFDLGCAYQRTQMTTEADHTWNRLLSLIPDSSYEKEIEKKRGLIPVEWEEKVNSLTAKEDLLQEGIRLHDLSVAGHSGAAKLAHQALSKAYELDPDDALIHAYLGSTNALTCLHGNDANALFFSAIYGLKTLTEALSKDPENPRIHLLRAYMNFSLPEVFFHTTETAIKEFLYLLDAYEKNPAILSPQEYWQMIDDLGVAYSRLDRDQEARQTWAKLADCPDRELASKRISSNME</sequence>
<name>A0ABR7SYY9_HELCL</name>
<dbReference type="RefSeq" id="WP_188038881.1">
    <property type="nucleotide sequence ID" value="NZ_JACVHF010000002.1"/>
</dbReference>
<protein>
    <recommendedName>
        <fullName evidence="3">Tetratricopeptide repeat protein</fullName>
    </recommendedName>
</protein>